<accession>A6BH15</accession>
<dbReference type="Proteomes" id="UP000004016">
    <property type="component" value="Unassembled WGS sequence"/>
</dbReference>
<dbReference type="HOGENOM" id="CLU_3079293_0_0_9"/>
<protein>
    <submittedName>
        <fullName evidence="1">Uncharacterized protein</fullName>
    </submittedName>
</protein>
<dbReference type="EMBL" id="AAXB02000007">
    <property type="protein sequence ID" value="EDM63003.1"/>
    <property type="molecule type" value="Genomic_DNA"/>
</dbReference>
<dbReference type="AlphaFoldDB" id="A6BH15"/>
<evidence type="ECO:0000313" key="1">
    <source>
        <dbReference type="EMBL" id="EDM63003.1"/>
    </source>
</evidence>
<organism evidence="1 2">
    <name type="scientific">Dorea longicatena DSM 13814</name>
    <dbReference type="NCBI Taxonomy" id="411462"/>
    <lineage>
        <taxon>Bacteria</taxon>
        <taxon>Bacillati</taxon>
        <taxon>Bacillota</taxon>
        <taxon>Clostridia</taxon>
        <taxon>Lachnospirales</taxon>
        <taxon>Lachnospiraceae</taxon>
        <taxon>Dorea</taxon>
    </lineage>
</organism>
<reference evidence="1 2" key="1">
    <citation type="submission" date="2007-03" db="EMBL/GenBank/DDBJ databases">
        <authorList>
            <person name="Fulton L."/>
            <person name="Clifton S."/>
            <person name="Fulton B."/>
            <person name="Xu J."/>
            <person name="Minx P."/>
            <person name="Pepin K.H."/>
            <person name="Johnson M."/>
            <person name="Thiruvilangam P."/>
            <person name="Bhonagiri V."/>
            <person name="Nash W.E."/>
            <person name="Mardis E.R."/>
            <person name="Wilson R.K."/>
        </authorList>
    </citation>
    <scope>NUCLEOTIDE SEQUENCE [LARGE SCALE GENOMIC DNA]</scope>
    <source>
        <strain evidence="1 2">DSM 13814</strain>
    </source>
</reference>
<gene>
    <name evidence="1" type="ORF">DORLON_01591</name>
</gene>
<proteinExistence type="predicted"/>
<sequence>MLYPWDYAATRLELNGRRWNDHAGSAVFDTGSKKTVLEGSKPVVECIIRRMK</sequence>
<name>A6BH15_9FIRM</name>
<evidence type="ECO:0000313" key="2">
    <source>
        <dbReference type="Proteomes" id="UP000004016"/>
    </source>
</evidence>
<comment type="caution">
    <text evidence="1">The sequence shown here is derived from an EMBL/GenBank/DDBJ whole genome shotgun (WGS) entry which is preliminary data.</text>
</comment>
<reference evidence="1 2" key="2">
    <citation type="submission" date="2007-04" db="EMBL/GenBank/DDBJ databases">
        <title>Draft genome sequence of Dorea longicatena (DSM 13814).</title>
        <authorList>
            <person name="Sudarsanam P."/>
            <person name="Ley R."/>
            <person name="Guruge J."/>
            <person name="Turnbaugh P.J."/>
            <person name="Mahowald M."/>
            <person name="Liep D."/>
            <person name="Gordon J."/>
        </authorList>
    </citation>
    <scope>NUCLEOTIDE SEQUENCE [LARGE SCALE GENOMIC DNA]</scope>
    <source>
        <strain evidence="1 2">DSM 13814</strain>
    </source>
</reference>